<dbReference type="Proteomes" id="UP000240419">
    <property type="component" value="Unassembled WGS sequence"/>
</dbReference>
<feature type="non-terminal residue" evidence="1">
    <location>
        <position position="1"/>
    </location>
</feature>
<reference evidence="1 2" key="1">
    <citation type="submission" date="2018-03" db="EMBL/GenBank/DDBJ databases">
        <title>Brevisbacillus phylogenomics.</title>
        <authorList>
            <person name="Dunlap C."/>
        </authorList>
    </citation>
    <scope>NUCLEOTIDE SEQUENCE [LARGE SCALE GENOMIC DNA]</scope>
    <source>
        <strain evidence="1 2">NRRL NRS-1210</strain>
    </source>
</reference>
<gene>
    <name evidence="1" type="ORF">C7R93_23565</name>
</gene>
<sequence length="61" mass="7232">GNLSTTPSWRPFLLRGKIYEFQIIFLSYKKLLKKILQNSMVKERNEIDDEVMAICPKWSNV</sequence>
<name>A0A2P7UQI4_9BACL</name>
<dbReference type="EMBL" id="PXZM01000040">
    <property type="protein sequence ID" value="PSJ89256.1"/>
    <property type="molecule type" value="Genomic_DNA"/>
</dbReference>
<accession>A0A2P7UQI4</accession>
<evidence type="ECO:0000313" key="2">
    <source>
        <dbReference type="Proteomes" id="UP000240419"/>
    </source>
</evidence>
<dbReference type="RefSeq" id="WP_208637845.1">
    <property type="nucleotide sequence ID" value="NZ_PXZM01000040.1"/>
</dbReference>
<comment type="caution">
    <text evidence="1">The sequence shown here is derived from an EMBL/GenBank/DDBJ whole genome shotgun (WGS) entry which is preliminary data.</text>
</comment>
<evidence type="ECO:0000313" key="1">
    <source>
        <dbReference type="EMBL" id="PSJ89256.1"/>
    </source>
</evidence>
<keyword evidence="2" id="KW-1185">Reference proteome</keyword>
<dbReference type="AlphaFoldDB" id="A0A2P7UQI4"/>
<proteinExistence type="predicted"/>
<organism evidence="1 2">
    <name type="scientific">Brevibacillus fortis</name>
    <dbReference type="NCBI Taxonomy" id="2126352"/>
    <lineage>
        <taxon>Bacteria</taxon>
        <taxon>Bacillati</taxon>
        <taxon>Bacillota</taxon>
        <taxon>Bacilli</taxon>
        <taxon>Bacillales</taxon>
        <taxon>Paenibacillaceae</taxon>
        <taxon>Brevibacillus</taxon>
    </lineage>
</organism>
<protein>
    <submittedName>
        <fullName evidence="1">Uncharacterized protein</fullName>
    </submittedName>
</protein>